<dbReference type="RefSeq" id="WP_310799246.1">
    <property type="nucleotide sequence ID" value="NZ_CP123872.1"/>
</dbReference>
<sequence>MSSAASNIAAKNFLISEETPTVLVELFTSQGCPSCPPADAMLRSLKGTDGVMVLSWPIDYWDRLGWEDTFARSEHSMRQSAYNKRIGMSGVYTPQMIFNGIYEAKGSDKSMVTAALQKAKGRARLTLNPKLVISKDNVTINLPKAALEDGAQIRLVYFIEKASVAVRGGENNGRTLHYTHVVRQADVIKDWTGEPISLSMPLIKPESEVTHIAVLVHKRYGQGVVLGASAGKIPSE</sequence>
<dbReference type="Pfam" id="PF06764">
    <property type="entry name" value="DUF1223"/>
    <property type="match status" value="1"/>
</dbReference>
<dbReference type="EMBL" id="CP123872">
    <property type="protein sequence ID" value="WND03393.1"/>
    <property type="molecule type" value="Genomic_DNA"/>
</dbReference>
<dbReference type="AlphaFoldDB" id="A0AA52EHR8"/>
<evidence type="ECO:0000313" key="1">
    <source>
        <dbReference type="EMBL" id="WND03393.1"/>
    </source>
</evidence>
<proteinExistence type="predicted"/>
<dbReference type="Proteomes" id="UP001268683">
    <property type="component" value="Chromosome"/>
</dbReference>
<name>A0AA52EHR8_9PROT</name>
<keyword evidence="2" id="KW-1185">Reference proteome</keyword>
<protein>
    <submittedName>
        <fullName evidence="1">DUF1223 domain-containing protein</fullName>
    </submittedName>
</protein>
<dbReference type="InterPro" id="IPR010634">
    <property type="entry name" value="DUF1223"/>
</dbReference>
<organism evidence="1 2">
    <name type="scientific">Temperatibacter marinus</name>
    <dbReference type="NCBI Taxonomy" id="1456591"/>
    <lineage>
        <taxon>Bacteria</taxon>
        <taxon>Pseudomonadati</taxon>
        <taxon>Pseudomonadota</taxon>
        <taxon>Alphaproteobacteria</taxon>
        <taxon>Kordiimonadales</taxon>
        <taxon>Temperatibacteraceae</taxon>
        <taxon>Temperatibacter</taxon>
    </lineage>
</organism>
<accession>A0AA52EHR8</accession>
<dbReference type="PANTHER" id="PTHR36057:SF1">
    <property type="entry name" value="LIPOPROTEIN LIPID ATTACHMENT SITE-LIKE PROTEIN, PUTATIVE (DUF1223)-RELATED"/>
    <property type="match status" value="1"/>
</dbReference>
<dbReference type="KEGG" id="tmk:QGN29_03290"/>
<gene>
    <name evidence="1" type="ORF">QGN29_03290</name>
</gene>
<reference evidence="1" key="1">
    <citation type="submission" date="2023-04" db="EMBL/GenBank/DDBJ databases">
        <title>Complete genome sequence of Temperatibacter marinus.</title>
        <authorList>
            <person name="Rong J.-C."/>
            <person name="Yi M.-L."/>
            <person name="Zhao Q."/>
        </authorList>
    </citation>
    <scope>NUCLEOTIDE SEQUENCE</scope>
    <source>
        <strain evidence="1">NBRC 110045</strain>
    </source>
</reference>
<evidence type="ECO:0000313" key="2">
    <source>
        <dbReference type="Proteomes" id="UP001268683"/>
    </source>
</evidence>
<dbReference type="InterPro" id="IPR036249">
    <property type="entry name" value="Thioredoxin-like_sf"/>
</dbReference>
<dbReference type="PANTHER" id="PTHR36057">
    <property type="match status" value="1"/>
</dbReference>
<dbReference type="SUPFAM" id="SSF52833">
    <property type="entry name" value="Thioredoxin-like"/>
    <property type="match status" value="1"/>
</dbReference>